<organism evidence="1">
    <name type="scientific">Pararge aegeria</name>
    <name type="common">speckled wood butterfly</name>
    <dbReference type="NCBI Taxonomy" id="116150"/>
    <lineage>
        <taxon>Eukaryota</taxon>
        <taxon>Metazoa</taxon>
        <taxon>Ecdysozoa</taxon>
        <taxon>Arthropoda</taxon>
        <taxon>Hexapoda</taxon>
        <taxon>Insecta</taxon>
        <taxon>Pterygota</taxon>
        <taxon>Neoptera</taxon>
        <taxon>Endopterygota</taxon>
        <taxon>Lepidoptera</taxon>
        <taxon>Glossata</taxon>
        <taxon>Ditrysia</taxon>
        <taxon>Papilionoidea</taxon>
        <taxon>Nymphalidae</taxon>
        <taxon>Satyrinae</taxon>
        <taxon>Satyrini</taxon>
        <taxon>Parargina</taxon>
        <taxon>Pararge</taxon>
    </lineage>
</organism>
<accession>S4NUS9</accession>
<reference evidence="1" key="2">
    <citation type="submission" date="2013-05" db="EMBL/GenBank/DDBJ databases">
        <authorList>
            <person name="Carter J.-M."/>
            <person name="Baker S.C."/>
            <person name="Pink R."/>
            <person name="Carter D.R.F."/>
            <person name="Collins A."/>
            <person name="Tomlin J."/>
            <person name="Gibbs M."/>
            <person name="Breuker C.J."/>
        </authorList>
    </citation>
    <scope>NUCLEOTIDE SEQUENCE</scope>
    <source>
        <tissue evidence="1">Ovary</tissue>
    </source>
</reference>
<sequence length="69" mass="7795">MLLLLACTEVIVMQIIVLRRVYYLPFYFEYQAKTSGSVELNACGSLTDHIPCRSAHFHPGLCGIIHKRG</sequence>
<name>S4NUS9_9NEOP</name>
<feature type="non-terminal residue" evidence="1">
    <location>
        <position position="69"/>
    </location>
</feature>
<protein>
    <submittedName>
        <fullName evidence="1">Uncharacterized protein</fullName>
    </submittedName>
</protein>
<proteinExistence type="predicted"/>
<dbReference type="EMBL" id="GAIX01013232">
    <property type="protein sequence ID" value="JAA79328.1"/>
    <property type="molecule type" value="Transcribed_RNA"/>
</dbReference>
<dbReference type="AlphaFoldDB" id="S4NUS9"/>
<reference evidence="1" key="1">
    <citation type="journal article" date="2013" name="BMC Genomics">
        <title>Unscrambling butterfly oogenesis.</title>
        <authorList>
            <person name="Carter J.M."/>
            <person name="Baker S.C."/>
            <person name="Pink R."/>
            <person name="Carter D.R."/>
            <person name="Collins A."/>
            <person name="Tomlin J."/>
            <person name="Gibbs M."/>
            <person name="Breuker C.J."/>
        </authorList>
    </citation>
    <scope>NUCLEOTIDE SEQUENCE</scope>
    <source>
        <tissue evidence="1">Ovary</tissue>
    </source>
</reference>
<evidence type="ECO:0000313" key="1">
    <source>
        <dbReference type="EMBL" id="JAA79328.1"/>
    </source>
</evidence>